<dbReference type="PANTHER" id="PTHR43539">
    <property type="entry name" value="FLAVIN-BINDING MONOOXYGENASE-LIKE PROTEIN (AFU_ORTHOLOGUE AFUA_4G09220)"/>
    <property type="match status" value="1"/>
</dbReference>
<dbReference type="SUPFAM" id="SSF51905">
    <property type="entry name" value="FAD/NAD(P)-binding domain"/>
    <property type="match status" value="2"/>
</dbReference>
<keyword evidence="5" id="KW-1185">Reference proteome</keyword>
<dbReference type="EMBL" id="KV449044">
    <property type="protein sequence ID" value="OAX32329.1"/>
    <property type="molecule type" value="Genomic_DNA"/>
</dbReference>
<keyword evidence="1" id="KW-0285">Flavoprotein</keyword>
<dbReference type="PANTHER" id="PTHR43539:SF68">
    <property type="entry name" value="FLAVIN-BINDING MONOOXYGENASE-LIKE PROTEIN (AFU_ORTHOLOGUE AFUA_4G09220)"/>
    <property type="match status" value="1"/>
</dbReference>
<protein>
    <submittedName>
        <fullName evidence="4">FAD/NAD(P)-binding domain-containing protein</fullName>
    </submittedName>
</protein>
<dbReference type="InterPro" id="IPR020946">
    <property type="entry name" value="Flavin_mOase-like"/>
</dbReference>
<proteinExistence type="predicted"/>
<evidence type="ECO:0000313" key="4">
    <source>
        <dbReference type="EMBL" id="OAX32329.1"/>
    </source>
</evidence>
<dbReference type="InterPro" id="IPR050982">
    <property type="entry name" value="Auxin_biosynth/cation_transpt"/>
</dbReference>
<accession>A0A1B7MIA8</accession>
<keyword evidence="3" id="KW-0560">Oxidoreductase</keyword>
<dbReference type="STRING" id="1314800.A0A1B7MIA8"/>
<keyword evidence="2" id="KW-0274">FAD</keyword>
<evidence type="ECO:0000256" key="2">
    <source>
        <dbReference type="ARBA" id="ARBA00022827"/>
    </source>
</evidence>
<dbReference type="GO" id="GO:0050661">
    <property type="term" value="F:NADP binding"/>
    <property type="evidence" value="ECO:0007669"/>
    <property type="project" value="InterPro"/>
</dbReference>
<dbReference type="InterPro" id="IPR036188">
    <property type="entry name" value="FAD/NAD-bd_sf"/>
</dbReference>
<evidence type="ECO:0000256" key="3">
    <source>
        <dbReference type="ARBA" id="ARBA00023002"/>
    </source>
</evidence>
<gene>
    <name evidence="4" type="ORF">K503DRAFT_852160</name>
</gene>
<evidence type="ECO:0000256" key="1">
    <source>
        <dbReference type="ARBA" id="ARBA00022630"/>
    </source>
</evidence>
<reference evidence="4 5" key="1">
    <citation type="submission" date="2016-06" db="EMBL/GenBank/DDBJ databases">
        <title>Comparative genomics of the ectomycorrhizal sister species Rhizopogon vinicolor and Rhizopogon vesiculosus (Basidiomycota: Boletales) reveals a divergence of the mating type B locus.</title>
        <authorList>
            <consortium name="DOE Joint Genome Institute"/>
            <person name="Mujic A.B."/>
            <person name="Kuo A."/>
            <person name="Tritt A."/>
            <person name="Lipzen A."/>
            <person name="Chen C."/>
            <person name="Johnson J."/>
            <person name="Sharma A."/>
            <person name="Barry K."/>
            <person name="Grigoriev I.V."/>
            <person name="Spatafora J.W."/>
        </authorList>
    </citation>
    <scope>NUCLEOTIDE SEQUENCE [LARGE SCALE GENOMIC DNA]</scope>
    <source>
        <strain evidence="4 5">AM-OR11-026</strain>
    </source>
</reference>
<dbReference type="OrthoDB" id="74360at2759"/>
<dbReference type="AlphaFoldDB" id="A0A1B7MIA8"/>
<evidence type="ECO:0000313" key="5">
    <source>
        <dbReference type="Proteomes" id="UP000092154"/>
    </source>
</evidence>
<dbReference type="InParanoid" id="A0A1B7MIA8"/>
<dbReference type="GO" id="GO:0004499">
    <property type="term" value="F:N,N-dimethylaniline monooxygenase activity"/>
    <property type="evidence" value="ECO:0007669"/>
    <property type="project" value="InterPro"/>
</dbReference>
<organism evidence="4 5">
    <name type="scientific">Rhizopogon vinicolor AM-OR11-026</name>
    <dbReference type="NCBI Taxonomy" id="1314800"/>
    <lineage>
        <taxon>Eukaryota</taxon>
        <taxon>Fungi</taxon>
        <taxon>Dikarya</taxon>
        <taxon>Basidiomycota</taxon>
        <taxon>Agaricomycotina</taxon>
        <taxon>Agaricomycetes</taxon>
        <taxon>Agaricomycetidae</taxon>
        <taxon>Boletales</taxon>
        <taxon>Suillineae</taxon>
        <taxon>Rhizopogonaceae</taxon>
        <taxon>Rhizopogon</taxon>
    </lineage>
</organism>
<dbReference type="PRINTS" id="PR00368">
    <property type="entry name" value="FADPNR"/>
</dbReference>
<dbReference type="GO" id="GO:0050660">
    <property type="term" value="F:flavin adenine dinucleotide binding"/>
    <property type="evidence" value="ECO:0007669"/>
    <property type="project" value="InterPro"/>
</dbReference>
<name>A0A1B7MIA8_9AGAM</name>
<dbReference type="PRINTS" id="PR00411">
    <property type="entry name" value="PNDRDTASEI"/>
</dbReference>
<dbReference type="Proteomes" id="UP000092154">
    <property type="component" value="Unassembled WGS sequence"/>
</dbReference>
<dbReference type="Gene3D" id="3.50.50.60">
    <property type="entry name" value="FAD/NAD(P)-binding domain"/>
    <property type="match status" value="1"/>
</dbReference>
<dbReference type="Pfam" id="PF00743">
    <property type="entry name" value="FMO-like"/>
    <property type="match status" value="1"/>
</dbReference>
<sequence length="598" mass="66182">MVEWSNDIQVISANWLKSLEVASSTGDTTSFVSHFLPDGWFRDMLCFSWNFRTLSGQEKIHEFLSEVADGQSRLGYSNFYDFKLDDHSVNAPSPFKLPGLQGIEGVQGAFTFSITKPAAYGRGFFRLIQDVDGNWKALTLFTNMQDLVGHEESSADQYGPHESQKMTWDDYVDAKFRDIEADPTVVIVGGGQSGLMCAARLGKLGIRALVIEKNARVGDSWRQRYPNLTLHTPSYHSSMLYSPYPTNFPKYIPKGKLANFLESYAINQELCIWLSSSVVSNPVYDSFSARWTVKVEHGNRKVILNPKHLVLATGSGSTRIPTWNGMGDFQGALYHSDHHRDAEQFRGKRVVVIGAGNAGGDICRDFVAHGAAEVTIVQRSATCVMSSAAAEKSHFKLPFSEKAPIEELDFRNNSMPLAFLLQLMKSGGTQHMKMPDKELHEGLLKAGFNLTWELSPGNGEVGFEGFLLERSASGTMLDVGCGKLIIEGRVKVKQGQDISHFDKEGITFKDSSKLSADVIVLTTGNEPVMKTIRALLGDTIVEQLPPKVWGLDTEGELNQIYRPSGHPALWFAIGPFTIARFFSKHLGLQILAQEIGIA</sequence>